<dbReference type="RefSeq" id="WP_023363503.1">
    <property type="nucleotide sequence ID" value="NC_022657.1"/>
</dbReference>
<feature type="region of interest" description="Disordered" evidence="1">
    <location>
        <begin position="102"/>
        <end position="122"/>
    </location>
</feature>
<dbReference type="OrthoDB" id="3400644at2"/>
<sequence>MTLLEWGAFAFGAVIGWNTYFVNRHRDVVKIADLLSIIGALGGAAVLSLFPEQTVMFALYGIGLAAGFFGYFLLLVIFILINRSKGWSMAYFLDGRRPALGTDEKTDGSFPMVSGDSGSQGL</sequence>
<dbReference type="STRING" id="1246995.AFR_23355"/>
<keyword evidence="4" id="KW-1185">Reference proteome</keyword>
<dbReference type="PATRIC" id="fig|1246995.3.peg.4733"/>
<keyword evidence="2" id="KW-0472">Membrane</keyword>
<dbReference type="eggNOG" id="ENOG5031BZY">
    <property type="taxonomic scope" value="Bacteria"/>
</dbReference>
<feature type="transmembrane region" description="Helical" evidence="2">
    <location>
        <begin position="34"/>
        <end position="51"/>
    </location>
</feature>
<dbReference type="AlphaFoldDB" id="U5W4S8"/>
<dbReference type="KEGG" id="afs:AFR_23355"/>
<name>U5W4S8_9ACTN</name>
<evidence type="ECO:0000313" key="3">
    <source>
        <dbReference type="EMBL" id="AGZ42941.1"/>
    </source>
</evidence>
<protein>
    <submittedName>
        <fullName evidence="3">Uncharacterized protein</fullName>
    </submittedName>
</protein>
<evidence type="ECO:0000256" key="2">
    <source>
        <dbReference type="SAM" id="Phobius"/>
    </source>
</evidence>
<accession>U5W4S8</accession>
<organism evidence="3 4">
    <name type="scientific">Actinoplanes friuliensis DSM 7358</name>
    <dbReference type="NCBI Taxonomy" id="1246995"/>
    <lineage>
        <taxon>Bacteria</taxon>
        <taxon>Bacillati</taxon>
        <taxon>Actinomycetota</taxon>
        <taxon>Actinomycetes</taxon>
        <taxon>Micromonosporales</taxon>
        <taxon>Micromonosporaceae</taxon>
        <taxon>Actinoplanes</taxon>
    </lineage>
</organism>
<dbReference type="HOGENOM" id="CLU_2021757_0_0_11"/>
<evidence type="ECO:0000313" key="4">
    <source>
        <dbReference type="Proteomes" id="UP000017746"/>
    </source>
</evidence>
<keyword evidence="2" id="KW-0812">Transmembrane</keyword>
<feature type="transmembrane region" description="Helical" evidence="2">
    <location>
        <begin position="57"/>
        <end position="81"/>
    </location>
</feature>
<reference evidence="3 4" key="1">
    <citation type="journal article" date="2014" name="J. Biotechnol.">
        <title>Complete genome sequence of the actinobacterium Actinoplanes friuliensis HAG 010964, producer of the lipopeptide antibiotic friulimycin.</title>
        <authorList>
            <person name="Ruckert C."/>
            <person name="Szczepanowski R."/>
            <person name="Albersmeier A."/>
            <person name="Goesmann A."/>
            <person name="Fischer N."/>
            <person name="Steinkamper A."/>
            <person name="Puhler A."/>
            <person name="Biener R."/>
            <person name="Schwartz D."/>
            <person name="Kalinowski J."/>
        </authorList>
    </citation>
    <scope>NUCLEOTIDE SEQUENCE [LARGE SCALE GENOMIC DNA]</scope>
    <source>
        <strain evidence="3 4">DSM 7358</strain>
    </source>
</reference>
<proteinExistence type="predicted"/>
<feature type="transmembrane region" description="Helical" evidence="2">
    <location>
        <begin position="6"/>
        <end position="22"/>
    </location>
</feature>
<dbReference type="EMBL" id="CP006272">
    <property type="protein sequence ID" value="AGZ42941.1"/>
    <property type="molecule type" value="Genomic_DNA"/>
</dbReference>
<dbReference type="Proteomes" id="UP000017746">
    <property type="component" value="Chromosome"/>
</dbReference>
<evidence type="ECO:0000256" key="1">
    <source>
        <dbReference type="SAM" id="MobiDB-lite"/>
    </source>
</evidence>
<keyword evidence="2" id="KW-1133">Transmembrane helix</keyword>
<gene>
    <name evidence="3" type="ORF">AFR_23355</name>
</gene>